<name>A0A7R9HAN5_TIMPO</name>
<feature type="region of interest" description="Disordered" evidence="1">
    <location>
        <begin position="149"/>
        <end position="182"/>
    </location>
</feature>
<sequence>MGRGLGFLFYNLSAEVRLDTSLRGIACCGFLVRWLLLYQCQITVHLKTSQRQVNGVIESVMRSSAPVILSHDLQFMTSTITLPHDALQVKGCVRGERCKESGGWEVRTSDAQWSLLCKRTSSEDAHILPQTANHSVRFVQSPHSETSWTVCPHSTPDSHSESFVQSPHAETSRTLIMDPSDNGKMDCSSSCTTFTNTEDLTFKPMESEEDVMLQEMSPSPMQPSENDEEDFDYQDKECSGVERDKGDFPALIVESNPIHLSYEMYYQDVEL</sequence>
<evidence type="ECO:0000313" key="2">
    <source>
        <dbReference type="EMBL" id="CAD7415209.1"/>
    </source>
</evidence>
<reference evidence="2" key="1">
    <citation type="submission" date="2020-11" db="EMBL/GenBank/DDBJ databases">
        <authorList>
            <person name="Tran Van P."/>
        </authorList>
    </citation>
    <scope>NUCLEOTIDE SEQUENCE</scope>
</reference>
<dbReference type="EMBL" id="OD008905">
    <property type="protein sequence ID" value="CAD7415209.1"/>
    <property type="molecule type" value="Genomic_DNA"/>
</dbReference>
<organism evidence="2">
    <name type="scientific">Timema poppense</name>
    <name type="common">Walking stick</name>
    <dbReference type="NCBI Taxonomy" id="170557"/>
    <lineage>
        <taxon>Eukaryota</taxon>
        <taxon>Metazoa</taxon>
        <taxon>Ecdysozoa</taxon>
        <taxon>Arthropoda</taxon>
        <taxon>Hexapoda</taxon>
        <taxon>Insecta</taxon>
        <taxon>Pterygota</taxon>
        <taxon>Neoptera</taxon>
        <taxon>Polyneoptera</taxon>
        <taxon>Phasmatodea</taxon>
        <taxon>Timematodea</taxon>
        <taxon>Timematoidea</taxon>
        <taxon>Timematidae</taxon>
        <taxon>Timema</taxon>
    </lineage>
</organism>
<proteinExistence type="predicted"/>
<gene>
    <name evidence="2" type="ORF">TPSB3V08_LOCUS10181</name>
</gene>
<feature type="compositionally biased region" description="Polar residues" evidence="1">
    <location>
        <begin position="155"/>
        <end position="174"/>
    </location>
</feature>
<protein>
    <submittedName>
        <fullName evidence="2">Uncharacterized protein</fullName>
    </submittedName>
</protein>
<accession>A0A7R9HAN5</accession>
<evidence type="ECO:0000256" key="1">
    <source>
        <dbReference type="SAM" id="MobiDB-lite"/>
    </source>
</evidence>
<dbReference type="AlphaFoldDB" id="A0A7R9HAN5"/>